<keyword evidence="5 10" id="KW-0819">tRNA processing</keyword>
<sequence>MMDAKPPVLCIVGPTATGKSDLGILVAKAVHGEVLSADSMQVYRGMDIGTAKLSKAEMEGVPHHLLDLVYPDVPFSVAEWTAEADEVIGRLHREGKLPIVVGGTGLYIRAVTEDLDFAEQPGLLAIREKWQAYALEHGPERLHEELKQRDSVTAQRLHPNDVRRVIRALEVGEATGKPMSSTYDWTLQGGRYHTALFGLTMPREALYERINLRVDKMVESGLYDEVKRLLERGYNEQNTSMQAIGYKEMVRAVHGEMALEQAIEDIKQATRRFAKRQLSWFRRDKRIEWITLDASGNLTNVDKMRILQVAEALSAGIVQTNLE</sequence>
<evidence type="ECO:0000256" key="6">
    <source>
        <dbReference type="ARBA" id="ARBA00022741"/>
    </source>
</evidence>
<evidence type="ECO:0000256" key="9">
    <source>
        <dbReference type="ARBA" id="ARBA00049563"/>
    </source>
</evidence>
<evidence type="ECO:0000256" key="12">
    <source>
        <dbReference type="RuleBase" id="RU003784"/>
    </source>
</evidence>
<dbReference type="Gene3D" id="3.40.50.300">
    <property type="entry name" value="P-loop containing nucleotide triphosphate hydrolases"/>
    <property type="match status" value="1"/>
</dbReference>
<keyword evidence="6 10" id="KW-0547">Nucleotide-binding</keyword>
<dbReference type="PANTHER" id="PTHR11088">
    <property type="entry name" value="TRNA DIMETHYLALLYLTRANSFERASE"/>
    <property type="match status" value="1"/>
</dbReference>
<dbReference type="PANTHER" id="PTHR11088:SF60">
    <property type="entry name" value="TRNA DIMETHYLALLYLTRANSFERASE"/>
    <property type="match status" value="1"/>
</dbReference>
<feature type="site" description="Interaction with substrate tRNA" evidence="10">
    <location>
        <position position="104"/>
    </location>
</feature>
<dbReference type="EMBL" id="CP071182">
    <property type="protein sequence ID" value="QSO45429.1"/>
    <property type="molecule type" value="Genomic_DNA"/>
</dbReference>
<keyword evidence="4 10" id="KW-0808">Transferase</keyword>
<evidence type="ECO:0000256" key="8">
    <source>
        <dbReference type="ARBA" id="ARBA00022842"/>
    </source>
</evidence>
<keyword evidence="15" id="KW-1185">Reference proteome</keyword>
<dbReference type="InterPro" id="IPR018022">
    <property type="entry name" value="IPT"/>
</dbReference>
<dbReference type="HAMAP" id="MF_00185">
    <property type="entry name" value="IPP_trans"/>
    <property type="match status" value="1"/>
</dbReference>
<dbReference type="KEGG" id="afx:JZ786_12590"/>
<evidence type="ECO:0000256" key="10">
    <source>
        <dbReference type="HAMAP-Rule" id="MF_00185"/>
    </source>
</evidence>
<dbReference type="EC" id="2.5.1.75" evidence="10"/>
<evidence type="ECO:0000256" key="13">
    <source>
        <dbReference type="RuleBase" id="RU003785"/>
    </source>
</evidence>
<feature type="site" description="Interaction with substrate tRNA" evidence="10">
    <location>
        <position position="127"/>
    </location>
</feature>
<comment type="caution">
    <text evidence="10">Lacks conserved residue(s) required for the propagation of feature annotation.</text>
</comment>
<feature type="region of interest" description="Interaction with substrate tRNA" evidence="10">
    <location>
        <begin position="38"/>
        <end position="41"/>
    </location>
</feature>
<evidence type="ECO:0000313" key="15">
    <source>
        <dbReference type="Proteomes" id="UP000663505"/>
    </source>
</evidence>
<comment type="subunit">
    <text evidence="10">Monomer.</text>
</comment>
<gene>
    <name evidence="10 14" type="primary">miaA</name>
    <name evidence="14" type="ORF">JZ786_12590</name>
</gene>
<dbReference type="Proteomes" id="UP000663505">
    <property type="component" value="Chromosome"/>
</dbReference>
<evidence type="ECO:0000256" key="4">
    <source>
        <dbReference type="ARBA" id="ARBA00022679"/>
    </source>
</evidence>
<name>A0A9X7VUD8_9BACL</name>
<organism evidence="14 15">
    <name type="scientific">Alicyclobacillus mengziensis</name>
    <dbReference type="NCBI Taxonomy" id="2931921"/>
    <lineage>
        <taxon>Bacteria</taxon>
        <taxon>Bacillati</taxon>
        <taxon>Bacillota</taxon>
        <taxon>Bacilli</taxon>
        <taxon>Bacillales</taxon>
        <taxon>Alicyclobacillaceae</taxon>
        <taxon>Alicyclobacillus</taxon>
    </lineage>
</organism>
<comment type="function">
    <text evidence="2 10 12">Catalyzes the transfer of a dimethylallyl group onto the adenine at position 37 in tRNAs that read codons beginning with uridine, leading to the formation of N6-(dimethylallyl)adenosine (i(6)A).</text>
</comment>
<feature type="binding site" evidence="10">
    <location>
        <begin position="15"/>
        <end position="20"/>
    </location>
    <ligand>
        <name>substrate</name>
    </ligand>
</feature>
<dbReference type="AlphaFoldDB" id="A0A9X7VUD8"/>
<comment type="cofactor">
    <cofactor evidence="1 10">
        <name>Mg(2+)</name>
        <dbReference type="ChEBI" id="CHEBI:18420"/>
    </cofactor>
</comment>
<dbReference type="GO" id="GO:0006400">
    <property type="term" value="P:tRNA modification"/>
    <property type="evidence" value="ECO:0007669"/>
    <property type="project" value="TreeGrafter"/>
</dbReference>
<evidence type="ECO:0000256" key="5">
    <source>
        <dbReference type="ARBA" id="ARBA00022694"/>
    </source>
</evidence>
<keyword evidence="7 10" id="KW-0067">ATP-binding</keyword>
<evidence type="ECO:0000313" key="14">
    <source>
        <dbReference type="EMBL" id="QSO45429.1"/>
    </source>
</evidence>
<dbReference type="Gene3D" id="1.10.20.140">
    <property type="match status" value="1"/>
</dbReference>
<feature type="binding site" evidence="10">
    <location>
        <begin position="13"/>
        <end position="20"/>
    </location>
    <ligand>
        <name>ATP</name>
        <dbReference type="ChEBI" id="CHEBI:30616"/>
    </ligand>
</feature>
<keyword evidence="8 10" id="KW-0460">Magnesium</keyword>
<dbReference type="InterPro" id="IPR039657">
    <property type="entry name" value="Dimethylallyltransferase"/>
</dbReference>
<dbReference type="Pfam" id="PF01715">
    <property type="entry name" value="IPPT"/>
    <property type="match status" value="1"/>
</dbReference>
<accession>A0A9X7VUD8</accession>
<evidence type="ECO:0000256" key="2">
    <source>
        <dbReference type="ARBA" id="ARBA00003213"/>
    </source>
</evidence>
<comment type="catalytic activity">
    <reaction evidence="9 10 11">
        <text>adenosine(37) in tRNA + dimethylallyl diphosphate = N(6)-dimethylallyladenosine(37) in tRNA + diphosphate</text>
        <dbReference type="Rhea" id="RHEA:26482"/>
        <dbReference type="Rhea" id="RHEA-COMP:10162"/>
        <dbReference type="Rhea" id="RHEA-COMP:10375"/>
        <dbReference type="ChEBI" id="CHEBI:33019"/>
        <dbReference type="ChEBI" id="CHEBI:57623"/>
        <dbReference type="ChEBI" id="CHEBI:74411"/>
        <dbReference type="ChEBI" id="CHEBI:74415"/>
        <dbReference type="EC" id="2.5.1.75"/>
    </reaction>
</comment>
<dbReference type="InterPro" id="IPR027417">
    <property type="entry name" value="P-loop_NTPase"/>
</dbReference>
<dbReference type="RefSeq" id="WP_206654797.1">
    <property type="nucleotide sequence ID" value="NZ_CP071182.1"/>
</dbReference>
<dbReference type="NCBIfam" id="TIGR00174">
    <property type="entry name" value="miaA"/>
    <property type="match status" value="1"/>
</dbReference>
<evidence type="ECO:0000256" key="1">
    <source>
        <dbReference type="ARBA" id="ARBA00001946"/>
    </source>
</evidence>
<proteinExistence type="inferred from homology"/>
<protein>
    <recommendedName>
        <fullName evidence="10">tRNA dimethylallyltransferase</fullName>
        <ecNumber evidence="10">2.5.1.75</ecNumber>
    </recommendedName>
    <alternativeName>
        <fullName evidence="10">Dimethylallyl diphosphate:tRNA dimethylallyltransferase</fullName>
        <shortName evidence="10">DMAPP:tRNA dimethylallyltransferase</shortName>
        <shortName evidence="10">DMATase</shortName>
    </alternativeName>
    <alternativeName>
        <fullName evidence="10">Isopentenyl-diphosphate:tRNA isopentenyltransferase</fullName>
        <shortName evidence="10">IPP transferase</shortName>
        <shortName evidence="10">IPPT</shortName>
        <shortName evidence="10">IPTase</shortName>
    </alternativeName>
</protein>
<dbReference type="GO" id="GO:0052381">
    <property type="term" value="F:tRNA dimethylallyltransferase activity"/>
    <property type="evidence" value="ECO:0007669"/>
    <property type="project" value="UniProtKB-UniRule"/>
</dbReference>
<dbReference type="SUPFAM" id="SSF52540">
    <property type="entry name" value="P-loop containing nucleoside triphosphate hydrolases"/>
    <property type="match status" value="2"/>
</dbReference>
<evidence type="ECO:0000256" key="7">
    <source>
        <dbReference type="ARBA" id="ARBA00022840"/>
    </source>
</evidence>
<reference evidence="14 15" key="1">
    <citation type="submission" date="2021-02" db="EMBL/GenBank/DDBJ databases">
        <title>Alicyclobacillus curvatus sp. nov. and Alicyclobacillus mengziensis sp. nov., two acidophilic bacteria isolated from acid mine drainage.</title>
        <authorList>
            <person name="Huang Y."/>
        </authorList>
    </citation>
    <scope>NUCLEOTIDE SEQUENCE [LARGE SCALE GENOMIC DNA]</scope>
    <source>
        <strain evidence="14 15">S30H14</strain>
    </source>
</reference>
<dbReference type="GO" id="GO:0005524">
    <property type="term" value="F:ATP binding"/>
    <property type="evidence" value="ECO:0007669"/>
    <property type="project" value="UniProtKB-UniRule"/>
</dbReference>
<evidence type="ECO:0000256" key="11">
    <source>
        <dbReference type="RuleBase" id="RU003783"/>
    </source>
</evidence>
<comment type="similarity">
    <text evidence="3 10 13">Belongs to the IPP transferase family.</text>
</comment>
<evidence type="ECO:0000256" key="3">
    <source>
        <dbReference type="ARBA" id="ARBA00005842"/>
    </source>
</evidence>